<proteinExistence type="predicted"/>
<dbReference type="EMBL" id="JAVFCB010000004">
    <property type="protein sequence ID" value="MDQ4213992.1"/>
    <property type="molecule type" value="Genomic_DNA"/>
</dbReference>
<keyword evidence="2" id="KW-1185">Reference proteome</keyword>
<sequence>MPTTRLASGLHPAPAVLLRTGAANSASLLNRAWRRGELTRVLPGVYTPTTDWRGLPTWDRYLARVHAVALRNPNAVFCGVSAAALRGVYLGRADENVHVLELRGSSRAAGAVRIHTGGAEREVEEVDGILLTSVPDTIVDVVRSVPPIEGLAYADALLRRTPHPNPEQLRAINECRESSRGRRNARWALARATGVPESVLESLSLGVIELAGFELPELQVTFRFEGFADRADFFWPSRQLIGEADGRVKYDDTPDAAADAIMQEKQRESRLRRQSSGLFRWGWTEIRQPRLLTGILSHAGVPRPHRNDTAVLATLRDLA</sequence>
<comment type="caution">
    <text evidence="1">The sequence shown here is derived from an EMBL/GenBank/DDBJ whole genome shotgun (WGS) entry which is preliminary data.</text>
</comment>
<organism evidence="1 2">
    <name type="scientific">Microbacterium capsulatum</name>
    <dbReference type="NCBI Taxonomy" id="3041921"/>
    <lineage>
        <taxon>Bacteria</taxon>
        <taxon>Bacillati</taxon>
        <taxon>Actinomycetota</taxon>
        <taxon>Actinomycetes</taxon>
        <taxon>Micrococcales</taxon>
        <taxon>Microbacteriaceae</taxon>
        <taxon>Microbacterium</taxon>
    </lineage>
</organism>
<gene>
    <name evidence="1" type="ORF">RBR11_08690</name>
</gene>
<evidence type="ECO:0008006" key="3">
    <source>
        <dbReference type="Google" id="ProtNLM"/>
    </source>
</evidence>
<dbReference type="Proteomes" id="UP001230289">
    <property type="component" value="Unassembled WGS sequence"/>
</dbReference>
<evidence type="ECO:0000313" key="2">
    <source>
        <dbReference type="Proteomes" id="UP001230289"/>
    </source>
</evidence>
<evidence type="ECO:0000313" key="1">
    <source>
        <dbReference type="EMBL" id="MDQ4213992.1"/>
    </source>
</evidence>
<reference evidence="1 2" key="1">
    <citation type="submission" date="2023-08" db="EMBL/GenBank/DDBJ databases">
        <title>Microbacterium sp. nov., isolated from a waste landfill.</title>
        <authorList>
            <person name="Wen W."/>
        </authorList>
    </citation>
    <scope>NUCLEOTIDE SEQUENCE [LARGE SCALE GENOMIC DNA]</scope>
    <source>
        <strain evidence="1 2">ASV81</strain>
    </source>
</reference>
<protein>
    <recommendedName>
        <fullName evidence="3">Transcriptional regulator, AbiEi antitoxin, Type IV TA system</fullName>
    </recommendedName>
</protein>
<dbReference type="RefSeq" id="WP_308488929.1">
    <property type="nucleotide sequence ID" value="NZ_JAVFCB010000004.1"/>
</dbReference>
<name>A0ABU0XFU5_9MICO</name>
<accession>A0ABU0XFU5</accession>